<evidence type="ECO:0000313" key="3">
    <source>
        <dbReference type="Proteomes" id="UP001446871"/>
    </source>
</evidence>
<reference evidence="2 3" key="1">
    <citation type="submission" date="2023-01" db="EMBL/GenBank/DDBJ databases">
        <title>Analysis of 21 Apiospora genomes using comparative genomics revels a genus with tremendous synthesis potential of carbohydrate active enzymes and secondary metabolites.</title>
        <authorList>
            <person name="Sorensen T."/>
        </authorList>
    </citation>
    <scope>NUCLEOTIDE SEQUENCE [LARGE SCALE GENOMIC DNA]</scope>
    <source>
        <strain evidence="2 3">CBS 83171</strain>
    </source>
</reference>
<dbReference type="Proteomes" id="UP001446871">
    <property type="component" value="Unassembled WGS sequence"/>
</dbReference>
<protein>
    <submittedName>
        <fullName evidence="2">Uncharacterized protein</fullName>
    </submittedName>
</protein>
<gene>
    <name evidence="2" type="ORF">PG996_010480</name>
</gene>
<organism evidence="2 3">
    <name type="scientific">Apiospora saccharicola</name>
    <dbReference type="NCBI Taxonomy" id="335842"/>
    <lineage>
        <taxon>Eukaryota</taxon>
        <taxon>Fungi</taxon>
        <taxon>Dikarya</taxon>
        <taxon>Ascomycota</taxon>
        <taxon>Pezizomycotina</taxon>
        <taxon>Sordariomycetes</taxon>
        <taxon>Xylariomycetidae</taxon>
        <taxon>Amphisphaeriales</taxon>
        <taxon>Apiosporaceae</taxon>
        <taxon>Apiospora</taxon>
    </lineage>
</organism>
<evidence type="ECO:0000256" key="1">
    <source>
        <dbReference type="SAM" id="MobiDB-lite"/>
    </source>
</evidence>
<feature type="region of interest" description="Disordered" evidence="1">
    <location>
        <begin position="1"/>
        <end position="23"/>
    </location>
</feature>
<dbReference type="EMBL" id="JAQQWM010000006">
    <property type="protein sequence ID" value="KAK8060550.1"/>
    <property type="molecule type" value="Genomic_DNA"/>
</dbReference>
<keyword evidence="3" id="KW-1185">Reference proteome</keyword>
<evidence type="ECO:0000313" key="2">
    <source>
        <dbReference type="EMBL" id="KAK8060550.1"/>
    </source>
</evidence>
<comment type="caution">
    <text evidence="2">The sequence shown here is derived from an EMBL/GenBank/DDBJ whole genome shotgun (WGS) entry which is preliminary data.</text>
</comment>
<proteinExistence type="predicted"/>
<sequence>MMAGSGVEASKTQDGGDNNHDDGIVCWYREPGSEYNKRLPGTPNARPRTRFSNSGCAIWAYPSVGGVVYGFFTAVQLKQLGLSNMEEANRSDNDDEEDRLSVAMLQQGAHWWPSWGLYLRHSREMTDIPYAFHFPPSIHVAYPSSGNGVWVLKCSLDRDWEGQDDFIEPLLTRVPEGLSPRRNLVLTADEECDALRHFGATFYESSEECEDLPKTLDEGVRRGKRYGALLKRMEDPHYVEAWLEHGNTEWPVKKA</sequence>
<accession>A0ABR1UNP8</accession>
<name>A0ABR1UNP8_9PEZI</name>